<dbReference type="STRING" id="189381.GCA_900166615_03062"/>
<dbReference type="EMBL" id="LGUE01000001">
    <property type="protein sequence ID" value="KON92022.1"/>
    <property type="molecule type" value="Genomic_DNA"/>
</dbReference>
<organism evidence="3 4">
    <name type="scientific">Rossellomorea marisflavi</name>
    <dbReference type="NCBI Taxonomy" id="189381"/>
    <lineage>
        <taxon>Bacteria</taxon>
        <taxon>Bacillati</taxon>
        <taxon>Bacillota</taxon>
        <taxon>Bacilli</taxon>
        <taxon>Bacillales</taxon>
        <taxon>Bacillaceae</taxon>
        <taxon>Rossellomorea</taxon>
    </lineage>
</organism>
<comment type="similarity">
    <text evidence="1">Belongs to the polysaccharide synthase family.</text>
</comment>
<dbReference type="InterPro" id="IPR051203">
    <property type="entry name" value="Polysaccharide_Synthase-Rel"/>
</dbReference>
<evidence type="ECO:0000259" key="2">
    <source>
        <dbReference type="Pfam" id="PF02719"/>
    </source>
</evidence>
<dbReference type="PATRIC" id="fig|189381.12.peg.1352"/>
<evidence type="ECO:0000256" key="1">
    <source>
        <dbReference type="ARBA" id="ARBA00007430"/>
    </source>
</evidence>
<keyword evidence="4" id="KW-1185">Reference proteome</keyword>
<dbReference type="InterPro" id="IPR003869">
    <property type="entry name" value="Polysac_CapD-like"/>
</dbReference>
<reference evidence="4" key="1">
    <citation type="submission" date="2015-07" db="EMBL/GenBank/DDBJ databases">
        <title>Fjat-14235 jcm11544.</title>
        <authorList>
            <person name="Liu B."/>
            <person name="Wang J."/>
            <person name="Zhu Y."/>
            <person name="Liu G."/>
            <person name="Chen Q."/>
            <person name="Chen Z."/>
            <person name="Lan J."/>
            <person name="Che J."/>
            <person name="Ge C."/>
            <person name="Shi H."/>
            <person name="Pan Z."/>
            <person name="Liu X."/>
        </authorList>
    </citation>
    <scope>NUCLEOTIDE SEQUENCE [LARGE SCALE GENOMIC DNA]</scope>
    <source>
        <strain evidence="4">JCM 11544</strain>
    </source>
</reference>
<dbReference type="OrthoDB" id="9803111at2"/>
<dbReference type="InterPro" id="IPR036291">
    <property type="entry name" value="NAD(P)-bd_dom_sf"/>
</dbReference>
<accession>A0A0M0GRB4</accession>
<feature type="domain" description="Polysaccharide biosynthesis protein CapD-like" evidence="2">
    <location>
        <begin position="7"/>
        <end position="281"/>
    </location>
</feature>
<dbReference type="AlphaFoldDB" id="A0A0M0GRB4"/>
<dbReference type="Gene3D" id="3.40.50.720">
    <property type="entry name" value="NAD(P)-binding Rossmann-like Domain"/>
    <property type="match status" value="1"/>
</dbReference>
<name>A0A0M0GRB4_9BACI</name>
<gene>
    <name evidence="3" type="ORF">AF331_06060</name>
</gene>
<dbReference type="CDD" id="cd05237">
    <property type="entry name" value="UDP_invert_4-6DH_SDR_e"/>
    <property type="match status" value="1"/>
</dbReference>
<dbReference type="Proteomes" id="UP000037405">
    <property type="component" value="Unassembled WGS sequence"/>
</dbReference>
<dbReference type="SUPFAM" id="SSF51735">
    <property type="entry name" value="NAD(P)-binding Rossmann-fold domains"/>
    <property type="match status" value="1"/>
</dbReference>
<dbReference type="PANTHER" id="PTHR43318:SF2">
    <property type="entry name" value="UDP-N-ACETYLGLUCOSAMINE 4,6-DEHYDRATASE (INVERTING)"/>
    <property type="match status" value="1"/>
</dbReference>
<sequence>MFTNKTILVTGGTGSWGNELVSQLLEKNPKEIRIFSRNETSQVLTKQKFENDPRLTFLIGDVRDKEAVMEAAQKVDYIFHLAALKHVPVCEHQPLEALKTNVMGTQNIIDAAIENEVEKVINISTDKAANPSNFYGFTKAMGEKLIINANVLTDKTKFVCVRGGNVLGTNGSVIHVFKHSIKEKSKIGITDKNMTRFFLTIKDAIKLLFKATYESHGGEIFVMKMPTCKIMDLAQVLIDRYSPDQEVTVEELGIRPGEKLHELLLTEFESHNTIVYDNEYFVILPTIHIEGLTEFYKDFPQVDLDTYSSSDNIINYDQIKSMLKDGGFLE</sequence>
<dbReference type="PANTHER" id="PTHR43318">
    <property type="entry name" value="UDP-N-ACETYLGLUCOSAMINE 4,6-DEHYDRATASE"/>
    <property type="match status" value="1"/>
</dbReference>
<comment type="caution">
    <text evidence="3">The sequence shown here is derived from an EMBL/GenBank/DDBJ whole genome shotgun (WGS) entry which is preliminary data.</text>
</comment>
<proteinExistence type="inferred from homology"/>
<dbReference type="RefSeq" id="WP_053427223.1">
    <property type="nucleotide sequence ID" value="NZ_BSED01000019.1"/>
</dbReference>
<evidence type="ECO:0000313" key="4">
    <source>
        <dbReference type="Proteomes" id="UP000037405"/>
    </source>
</evidence>
<evidence type="ECO:0000313" key="3">
    <source>
        <dbReference type="EMBL" id="KON92022.1"/>
    </source>
</evidence>
<protein>
    <submittedName>
        <fullName evidence="3">UDP-N-acetylglucosamine 4,6-dehydratase</fullName>
    </submittedName>
</protein>
<dbReference type="Pfam" id="PF02719">
    <property type="entry name" value="Polysacc_synt_2"/>
    <property type="match status" value="1"/>
</dbReference>